<dbReference type="EMBL" id="JARIHO010000015">
    <property type="protein sequence ID" value="KAJ7350063.1"/>
    <property type="molecule type" value="Genomic_DNA"/>
</dbReference>
<keyword evidence="4" id="KW-1185">Reference proteome</keyword>
<reference evidence="3" key="1">
    <citation type="submission" date="2023-03" db="EMBL/GenBank/DDBJ databases">
        <title>Massive genome expansion in bonnet fungi (Mycena s.s.) driven by repeated elements and novel gene families across ecological guilds.</title>
        <authorList>
            <consortium name="Lawrence Berkeley National Laboratory"/>
            <person name="Harder C.B."/>
            <person name="Miyauchi S."/>
            <person name="Viragh M."/>
            <person name="Kuo A."/>
            <person name="Thoen E."/>
            <person name="Andreopoulos B."/>
            <person name="Lu D."/>
            <person name="Skrede I."/>
            <person name="Drula E."/>
            <person name="Henrissat B."/>
            <person name="Morin E."/>
            <person name="Kohler A."/>
            <person name="Barry K."/>
            <person name="LaButti K."/>
            <person name="Morin E."/>
            <person name="Salamov A."/>
            <person name="Lipzen A."/>
            <person name="Mereny Z."/>
            <person name="Hegedus B."/>
            <person name="Baldrian P."/>
            <person name="Stursova M."/>
            <person name="Weitz H."/>
            <person name="Taylor A."/>
            <person name="Grigoriev I.V."/>
            <person name="Nagy L.G."/>
            <person name="Martin F."/>
            <person name="Kauserud H."/>
        </authorList>
    </citation>
    <scope>NUCLEOTIDE SEQUENCE</scope>
    <source>
        <strain evidence="3">CBHHK002</strain>
    </source>
</reference>
<evidence type="ECO:0000313" key="3">
    <source>
        <dbReference type="EMBL" id="KAJ7350063.1"/>
    </source>
</evidence>
<feature type="compositionally biased region" description="Polar residues" evidence="1">
    <location>
        <begin position="190"/>
        <end position="217"/>
    </location>
</feature>
<protein>
    <submittedName>
        <fullName evidence="3">Uncharacterized protein</fullName>
    </submittedName>
</protein>
<evidence type="ECO:0000313" key="4">
    <source>
        <dbReference type="Proteomes" id="UP001218218"/>
    </source>
</evidence>
<name>A0AAD7A5T9_9AGAR</name>
<dbReference type="AlphaFoldDB" id="A0AAD7A5T9"/>
<sequence length="282" mass="31106">MSSKKALSATFPEFFPSQFLPQGNWSAFRASFTEYKYEVLHLLNGPRLRANCWVAPQRNNRFWCSEMSVEVSARGAVCGSPAESGFSRTDGLLLLAFRSKVVTLWSTLAITVGIEQREQGIRTSTGADVIRVVGPKSFRVEKVREEDGHHIHGWTSWRQVSWFAACPARGVFVSLTPGLMGLERHLGQHPASSSEDPPAQCNTKKGSRTPNPIASTPLGSGTKWYQYWSNVMGGTTRETTIHVHGSASTHVITNPALLEICATLQQGGTDRRFATKGQKRTK</sequence>
<gene>
    <name evidence="3" type="ORF">DFH08DRAFT_807385</name>
    <name evidence="2" type="ORF">DFH08DRAFT_828379</name>
</gene>
<comment type="caution">
    <text evidence="3">The sequence shown here is derived from an EMBL/GenBank/DDBJ whole genome shotgun (WGS) entry which is preliminary data.</text>
</comment>
<feature type="region of interest" description="Disordered" evidence="1">
    <location>
        <begin position="184"/>
        <end position="217"/>
    </location>
</feature>
<evidence type="ECO:0000256" key="1">
    <source>
        <dbReference type="SAM" id="MobiDB-lite"/>
    </source>
</evidence>
<dbReference type="EMBL" id="JARIHO010000163">
    <property type="protein sequence ID" value="KAJ7300527.1"/>
    <property type="molecule type" value="Genomic_DNA"/>
</dbReference>
<dbReference type="Proteomes" id="UP001218218">
    <property type="component" value="Unassembled WGS sequence"/>
</dbReference>
<accession>A0AAD7A5T9</accession>
<organism evidence="3 4">
    <name type="scientific">Mycena albidolilacea</name>
    <dbReference type="NCBI Taxonomy" id="1033008"/>
    <lineage>
        <taxon>Eukaryota</taxon>
        <taxon>Fungi</taxon>
        <taxon>Dikarya</taxon>
        <taxon>Basidiomycota</taxon>
        <taxon>Agaricomycotina</taxon>
        <taxon>Agaricomycetes</taxon>
        <taxon>Agaricomycetidae</taxon>
        <taxon>Agaricales</taxon>
        <taxon>Marasmiineae</taxon>
        <taxon>Mycenaceae</taxon>
        <taxon>Mycena</taxon>
    </lineage>
</organism>
<evidence type="ECO:0000313" key="2">
    <source>
        <dbReference type="EMBL" id="KAJ7300527.1"/>
    </source>
</evidence>
<proteinExistence type="predicted"/>